<keyword evidence="2" id="KW-0560">Oxidoreductase</keyword>
<dbReference type="CDD" id="cd05374">
    <property type="entry name" value="17beta-HSD-like_SDR_c"/>
    <property type="match status" value="1"/>
</dbReference>
<dbReference type="PRINTS" id="PR00080">
    <property type="entry name" value="SDRFAMILY"/>
</dbReference>
<dbReference type="NCBIfam" id="NF004824">
    <property type="entry name" value="PRK06180.1"/>
    <property type="match status" value="1"/>
</dbReference>
<comment type="similarity">
    <text evidence="1 3">Belongs to the short-chain dehydrogenases/reductases (SDR) family.</text>
</comment>
<dbReference type="PANTHER" id="PTHR43976:SF16">
    <property type="entry name" value="SHORT-CHAIN DEHYDROGENASE_REDUCTASE FAMILY PROTEIN"/>
    <property type="match status" value="1"/>
</dbReference>
<dbReference type="Gene3D" id="3.40.50.720">
    <property type="entry name" value="NAD(P)-binding Rossmann-like Domain"/>
    <property type="match status" value="1"/>
</dbReference>
<dbReference type="InterPro" id="IPR020904">
    <property type="entry name" value="Sc_DH/Rdtase_CS"/>
</dbReference>
<dbReference type="InterPro" id="IPR002347">
    <property type="entry name" value="SDR_fam"/>
</dbReference>
<dbReference type="PRINTS" id="PR00081">
    <property type="entry name" value="GDHRDH"/>
</dbReference>
<dbReference type="Proteomes" id="UP000244929">
    <property type="component" value="Chromosome"/>
</dbReference>
<gene>
    <name evidence="4" type="ORF">HYN59_00320</name>
</gene>
<dbReference type="AlphaFoldDB" id="A0A2S1QTD1"/>
<dbReference type="EMBL" id="CP029186">
    <property type="protein sequence ID" value="AWH83652.1"/>
    <property type="molecule type" value="Genomic_DNA"/>
</dbReference>
<evidence type="ECO:0000256" key="3">
    <source>
        <dbReference type="RuleBase" id="RU000363"/>
    </source>
</evidence>
<sequence length="279" mass="30261">MSNNKTWFITGASKGFGLLFIQQLLEKGDNVAATSRSISQLKDAAATEHKNFLPLEMQITDEQSVANAIDATISKFGRIDNVVNNAGYGVVGAIEELSDDESRQNFDVNVFGSLNVIRQVLPHLRKQGSGHIFNISSIGGLTGSFPGFGIYCATKFAVAGFTEALSVEAKPFGINVTLVLPGYFRTNFLESDSLSVSKNPMAEYKDVRAVQEVHQQQINGNQPGDPVKGVAAMIKIAETENPPLYLFLGTDSVAMAEQKTAFLQNEIEAWRGVSESTDF</sequence>
<protein>
    <submittedName>
        <fullName evidence="4">Short-chain dehydrogenase/reductase</fullName>
    </submittedName>
</protein>
<name>A0A2S1QTD1_9FLAO</name>
<dbReference type="RefSeq" id="WP_108776368.1">
    <property type="nucleotide sequence ID" value="NZ_CP029186.1"/>
</dbReference>
<evidence type="ECO:0000313" key="4">
    <source>
        <dbReference type="EMBL" id="AWH83652.1"/>
    </source>
</evidence>
<organism evidence="4 5">
    <name type="scientific">Flavobacterium album</name>
    <dbReference type="NCBI Taxonomy" id="2175091"/>
    <lineage>
        <taxon>Bacteria</taxon>
        <taxon>Pseudomonadati</taxon>
        <taxon>Bacteroidota</taxon>
        <taxon>Flavobacteriia</taxon>
        <taxon>Flavobacteriales</taxon>
        <taxon>Flavobacteriaceae</taxon>
        <taxon>Flavobacterium</taxon>
    </lineage>
</organism>
<dbReference type="PANTHER" id="PTHR43976">
    <property type="entry name" value="SHORT CHAIN DEHYDROGENASE"/>
    <property type="match status" value="1"/>
</dbReference>
<accession>A0A2S1QTD1</accession>
<dbReference type="KEGG" id="falb:HYN59_00320"/>
<dbReference type="PROSITE" id="PS00061">
    <property type="entry name" value="ADH_SHORT"/>
    <property type="match status" value="1"/>
</dbReference>
<reference evidence="4 5" key="1">
    <citation type="submission" date="2018-04" db="EMBL/GenBank/DDBJ databases">
        <title>Genome sequencing of Flavobacterium sp. HYN0059.</title>
        <authorList>
            <person name="Yi H."/>
            <person name="Baek C."/>
        </authorList>
    </citation>
    <scope>NUCLEOTIDE SEQUENCE [LARGE SCALE GENOMIC DNA]</scope>
    <source>
        <strain evidence="4 5">HYN0059</strain>
    </source>
</reference>
<keyword evidence="5" id="KW-1185">Reference proteome</keyword>
<evidence type="ECO:0000313" key="5">
    <source>
        <dbReference type="Proteomes" id="UP000244929"/>
    </source>
</evidence>
<evidence type="ECO:0000256" key="1">
    <source>
        <dbReference type="ARBA" id="ARBA00006484"/>
    </source>
</evidence>
<dbReference type="InterPro" id="IPR036291">
    <property type="entry name" value="NAD(P)-bd_dom_sf"/>
</dbReference>
<dbReference type="OrthoDB" id="1235794at2"/>
<dbReference type="InterPro" id="IPR051911">
    <property type="entry name" value="SDR_oxidoreductase"/>
</dbReference>
<dbReference type="Pfam" id="PF00106">
    <property type="entry name" value="adh_short"/>
    <property type="match status" value="1"/>
</dbReference>
<dbReference type="SUPFAM" id="SSF51735">
    <property type="entry name" value="NAD(P)-binding Rossmann-fold domains"/>
    <property type="match status" value="1"/>
</dbReference>
<dbReference type="GO" id="GO:0016491">
    <property type="term" value="F:oxidoreductase activity"/>
    <property type="evidence" value="ECO:0007669"/>
    <property type="project" value="UniProtKB-KW"/>
</dbReference>
<evidence type="ECO:0000256" key="2">
    <source>
        <dbReference type="ARBA" id="ARBA00023002"/>
    </source>
</evidence>
<proteinExistence type="inferred from homology"/>